<evidence type="ECO:0000256" key="9">
    <source>
        <dbReference type="SAM" id="Phobius"/>
    </source>
</evidence>
<protein>
    <recommendedName>
        <fullName evidence="12">Cytochrome P450</fullName>
    </recommendedName>
</protein>
<evidence type="ECO:0000313" key="10">
    <source>
        <dbReference type="EMBL" id="KAF9883071.1"/>
    </source>
</evidence>
<dbReference type="GO" id="GO:0016705">
    <property type="term" value="F:oxidoreductase activity, acting on paired donors, with incorporation or reduction of molecular oxygen"/>
    <property type="evidence" value="ECO:0007669"/>
    <property type="project" value="InterPro"/>
</dbReference>
<dbReference type="Pfam" id="PF11951">
    <property type="entry name" value="Fungal_trans_2"/>
    <property type="match status" value="1"/>
</dbReference>
<evidence type="ECO:0000256" key="4">
    <source>
        <dbReference type="ARBA" id="ARBA00023002"/>
    </source>
</evidence>
<dbReference type="PANTHER" id="PTHR24305">
    <property type="entry name" value="CYTOCHROME P450"/>
    <property type="match status" value="1"/>
</dbReference>
<evidence type="ECO:0000256" key="1">
    <source>
        <dbReference type="ARBA" id="ARBA00001971"/>
    </source>
</evidence>
<dbReference type="InterPro" id="IPR050121">
    <property type="entry name" value="Cytochrome_P450_monoxygenase"/>
</dbReference>
<dbReference type="GO" id="GO:0005506">
    <property type="term" value="F:iron ion binding"/>
    <property type="evidence" value="ECO:0007669"/>
    <property type="project" value="InterPro"/>
</dbReference>
<dbReference type="PRINTS" id="PR00463">
    <property type="entry name" value="EP450I"/>
</dbReference>
<keyword evidence="9" id="KW-1133">Transmembrane helix</keyword>
<feature type="binding site" description="axial binding residue" evidence="7">
    <location>
        <position position="832"/>
    </location>
    <ligand>
        <name>heme</name>
        <dbReference type="ChEBI" id="CHEBI:30413"/>
    </ligand>
    <ligandPart>
        <name>Fe</name>
        <dbReference type="ChEBI" id="CHEBI:18248"/>
    </ligandPart>
</feature>
<keyword evidence="4" id="KW-0560">Oxidoreductase</keyword>
<dbReference type="SUPFAM" id="SSF48264">
    <property type="entry name" value="Cytochrome P450"/>
    <property type="match status" value="1"/>
</dbReference>
<comment type="cofactor">
    <cofactor evidence="1 7">
        <name>heme</name>
        <dbReference type="ChEBI" id="CHEBI:30413"/>
    </cofactor>
</comment>
<dbReference type="Proteomes" id="UP001194746">
    <property type="component" value="Unassembled WGS sequence"/>
</dbReference>
<feature type="region of interest" description="Disordered" evidence="8">
    <location>
        <begin position="1"/>
        <end position="26"/>
    </location>
</feature>
<dbReference type="GO" id="GO:0004497">
    <property type="term" value="F:monooxygenase activity"/>
    <property type="evidence" value="ECO:0007669"/>
    <property type="project" value="UniProtKB-KW"/>
</dbReference>
<evidence type="ECO:0000256" key="5">
    <source>
        <dbReference type="ARBA" id="ARBA00023004"/>
    </source>
</evidence>
<dbReference type="Gene3D" id="1.10.630.10">
    <property type="entry name" value="Cytochrome P450"/>
    <property type="match status" value="1"/>
</dbReference>
<keyword evidence="7" id="KW-0349">Heme</keyword>
<reference evidence="10" key="1">
    <citation type="journal article" date="2019" name="Beilstein J. Org. Chem.">
        <title>Nanangenines: drimane sesquiterpenoids as the dominant metabolite cohort of a novel Australian fungus, Aspergillus nanangensis.</title>
        <authorList>
            <person name="Lacey H.J."/>
            <person name="Gilchrist C.L.M."/>
            <person name="Crombie A."/>
            <person name="Kalaitzis J.A."/>
            <person name="Vuong D."/>
            <person name="Rutledge P.J."/>
            <person name="Turner P."/>
            <person name="Pitt J.I."/>
            <person name="Lacey E."/>
            <person name="Chooi Y.H."/>
            <person name="Piggott A.M."/>
        </authorList>
    </citation>
    <scope>NUCLEOTIDE SEQUENCE</scope>
    <source>
        <strain evidence="10">MST-FP2251</strain>
    </source>
</reference>
<dbReference type="InterPro" id="IPR017972">
    <property type="entry name" value="Cyt_P450_CS"/>
</dbReference>
<sequence length="886" mass="99756">MERSQTQKRSVRRSGSRSRKGMISDRTTLYTGTDEYRMFVTSQWCISNSLAQPELSQAVGSSPNGSSERNISEHNSQLPQNGPHLNLPSPGSHDELSALGPAFAIDAQSAYLLQVYERGIGPWMDVFDLNLTYQRELLDLVPSSPLLLNAICALAARQLSLIGPSWAWKPIAERYYGQGVHLLARLLNGNPETMELAIVATMLLGSYELMSSPGLDYQRHFTGAKTIVDALQVYKSSSRLARASFWIYARHEVGEALNLNSPTRHDPKLWPRLDPAQSEPHEDLYCNDVLRICAEIECLVFGPKTGGWKDVRDIGGAANTMSVDRLDIGFLDQVLGMKNSPRCPDDEAQVWLSKTAKEHITDQNSSLSSQEIRYRTSKTMISVYLSLCCIITLLLVFLRRVAVYFWDTKGLRKYPGLDAFSGFTNLSFILQARRAPDFRTKMLLEAHQSYPVIRLGPDSLSFSDIKAIKDIYGHSTPCIKGDMYSTPGGVHHNVLDSVDKLEHSQKRKRLAIAFSAKHLEAWEFKVVDKCTRLISQFDKYSTSSSSADLRLWTNLFTVEAIADIALSQKLGLLEAGHDMVECEDVNGHVRQVSFLSSIRGVGRAQVPVIWSHNGYNFLKKVLSFFSRGFTEQIAHETAFGGIVRRLVSKRLEQRRLGDTLDDFCTSLEEDRKGNKTALHRAEIEAECNAFMNAGSDTTAIQLTHVLYYLLKNPNKMQKLRDELDAHISSDVVVPPYADVRTLPYLKACLDESLRLSPPVATGLQRKTPPEGMYINNEWIAGNTLVSLPAYIAHRDETAFPNSEEFLPERWLSDDAKGVQKYFIPFSAGSRGCIGRNITYLEQHVLIAALVRRFDFAFADPHWEMQWEEQYNLWPGTMPVIIKQRLT</sequence>
<dbReference type="InterPro" id="IPR021858">
    <property type="entry name" value="Fun_TF"/>
</dbReference>
<keyword evidence="9" id="KW-0812">Transmembrane</keyword>
<organism evidence="10 11">
    <name type="scientific">Aspergillus nanangensis</name>
    <dbReference type="NCBI Taxonomy" id="2582783"/>
    <lineage>
        <taxon>Eukaryota</taxon>
        <taxon>Fungi</taxon>
        <taxon>Dikarya</taxon>
        <taxon>Ascomycota</taxon>
        <taxon>Pezizomycotina</taxon>
        <taxon>Eurotiomycetes</taxon>
        <taxon>Eurotiomycetidae</taxon>
        <taxon>Eurotiales</taxon>
        <taxon>Aspergillaceae</taxon>
        <taxon>Aspergillus</taxon>
        <taxon>Aspergillus subgen. Circumdati</taxon>
    </lineage>
</organism>
<feature type="region of interest" description="Disordered" evidence="8">
    <location>
        <begin position="56"/>
        <end position="91"/>
    </location>
</feature>
<accession>A0AAD4CAW8</accession>
<feature type="compositionally biased region" description="Basic residues" evidence="8">
    <location>
        <begin position="9"/>
        <end position="20"/>
    </location>
</feature>
<dbReference type="GO" id="GO:0020037">
    <property type="term" value="F:heme binding"/>
    <property type="evidence" value="ECO:0007669"/>
    <property type="project" value="InterPro"/>
</dbReference>
<evidence type="ECO:0000256" key="8">
    <source>
        <dbReference type="SAM" id="MobiDB-lite"/>
    </source>
</evidence>
<evidence type="ECO:0000256" key="2">
    <source>
        <dbReference type="ARBA" id="ARBA00010617"/>
    </source>
</evidence>
<dbReference type="InterPro" id="IPR036396">
    <property type="entry name" value="Cyt_P450_sf"/>
</dbReference>
<reference evidence="10" key="2">
    <citation type="submission" date="2020-02" db="EMBL/GenBank/DDBJ databases">
        <authorList>
            <person name="Gilchrist C.L.M."/>
            <person name="Chooi Y.-H."/>
        </authorList>
    </citation>
    <scope>NUCLEOTIDE SEQUENCE</scope>
    <source>
        <strain evidence="10">MST-FP2251</strain>
    </source>
</reference>
<evidence type="ECO:0008006" key="12">
    <source>
        <dbReference type="Google" id="ProtNLM"/>
    </source>
</evidence>
<dbReference type="CDD" id="cd12148">
    <property type="entry name" value="fungal_TF_MHR"/>
    <property type="match status" value="1"/>
</dbReference>
<dbReference type="AlphaFoldDB" id="A0AAD4CAW8"/>
<dbReference type="PROSITE" id="PS00086">
    <property type="entry name" value="CYTOCHROME_P450"/>
    <property type="match status" value="1"/>
</dbReference>
<keyword evidence="9" id="KW-0472">Membrane</keyword>
<keyword evidence="3 7" id="KW-0479">Metal-binding</keyword>
<dbReference type="CDD" id="cd11061">
    <property type="entry name" value="CYP67-like"/>
    <property type="match status" value="1"/>
</dbReference>
<dbReference type="InterPro" id="IPR001128">
    <property type="entry name" value="Cyt_P450"/>
</dbReference>
<dbReference type="Pfam" id="PF00067">
    <property type="entry name" value="p450"/>
    <property type="match status" value="1"/>
</dbReference>
<keyword evidence="5 7" id="KW-0408">Iron</keyword>
<proteinExistence type="inferred from homology"/>
<keyword evidence="11" id="KW-1185">Reference proteome</keyword>
<evidence type="ECO:0000256" key="7">
    <source>
        <dbReference type="PIRSR" id="PIRSR602401-1"/>
    </source>
</evidence>
<comment type="caution">
    <text evidence="10">The sequence shown here is derived from an EMBL/GenBank/DDBJ whole genome shotgun (WGS) entry which is preliminary data.</text>
</comment>
<keyword evidence="6" id="KW-0503">Monooxygenase</keyword>
<feature type="compositionally biased region" description="Polar residues" evidence="8">
    <location>
        <begin position="56"/>
        <end position="80"/>
    </location>
</feature>
<name>A0AAD4CAW8_ASPNN</name>
<evidence type="ECO:0000256" key="3">
    <source>
        <dbReference type="ARBA" id="ARBA00022723"/>
    </source>
</evidence>
<dbReference type="PRINTS" id="PR00385">
    <property type="entry name" value="P450"/>
</dbReference>
<dbReference type="InterPro" id="IPR002401">
    <property type="entry name" value="Cyt_P450_E_grp-I"/>
</dbReference>
<dbReference type="EMBL" id="VCAU01000188">
    <property type="protein sequence ID" value="KAF9883071.1"/>
    <property type="molecule type" value="Genomic_DNA"/>
</dbReference>
<evidence type="ECO:0000313" key="11">
    <source>
        <dbReference type="Proteomes" id="UP001194746"/>
    </source>
</evidence>
<comment type="similarity">
    <text evidence="2">Belongs to the cytochrome P450 family.</text>
</comment>
<gene>
    <name evidence="10" type="ORF">FE257_004128</name>
</gene>
<feature type="transmembrane region" description="Helical" evidence="9">
    <location>
        <begin position="383"/>
        <end position="406"/>
    </location>
</feature>
<evidence type="ECO:0000256" key="6">
    <source>
        <dbReference type="ARBA" id="ARBA00023033"/>
    </source>
</evidence>
<dbReference type="PANTHER" id="PTHR24305:SF172">
    <property type="entry name" value="P450, PUTATIVE (EUROFUNG)-RELATED"/>
    <property type="match status" value="1"/>
</dbReference>